<dbReference type="PANTHER" id="PTHR35174">
    <property type="entry name" value="BLL7171 PROTEIN-RELATED"/>
    <property type="match status" value="1"/>
</dbReference>
<organism evidence="3 4">
    <name type="scientific">Stutzerimonas zhaodongensis</name>
    <dbReference type="NCBI Taxonomy" id="1176257"/>
    <lineage>
        <taxon>Bacteria</taxon>
        <taxon>Pseudomonadati</taxon>
        <taxon>Pseudomonadota</taxon>
        <taxon>Gammaproteobacteria</taxon>
        <taxon>Pseudomonadales</taxon>
        <taxon>Pseudomonadaceae</taxon>
        <taxon>Stutzerimonas</taxon>
    </lineage>
</organism>
<accession>A0A3M2HDQ9</accession>
<dbReference type="Proteomes" id="UP000269774">
    <property type="component" value="Unassembled WGS sequence"/>
</dbReference>
<dbReference type="AlphaFoldDB" id="A0A3M2HDQ9"/>
<dbReference type="EMBL" id="RFFM01000008">
    <property type="protein sequence ID" value="RMH87841.1"/>
    <property type="molecule type" value="Genomic_DNA"/>
</dbReference>
<dbReference type="PANTHER" id="PTHR35174:SF3">
    <property type="entry name" value="BLL7171 PROTEIN"/>
    <property type="match status" value="1"/>
</dbReference>
<proteinExistence type="inferred from homology"/>
<dbReference type="Pfam" id="PF03795">
    <property type="entry name" value="YCII"/>
    <property type="match status" value="1"/>
</dbReference>
<protein>
    <submittedName>
        <fullName evidence="3">YciI family protein</fullName>
    </submittedName>
</protein>
<dbReference type="Gene3D" id="3.30.70.1060">
    <property type="entry name" value="Dimeric alpha+beta barrel"/>
    <property type="match status" value="1"/>
</dbReference>
<evidence type="ECO:0000313" key="4">
    <source>
        <dbReference type="Proteomes" id="UP000269774"/>
    </source>
</evidence>
<gene>
    <name evidence="3" type="ORF">EA797_20340</name>
</gene>
<feature type="domain" description="YCII-related" evidence="2">
    <location>
        <begin position="1"/>
        <end position="111"/>
    </location>
</feature>
<evidence type="ECO:0000313" key="3">
    <source>
        <dbReference type="EMBL" id="RMH87841.1"/>
    </source>
</evidence>
<evidence type="ECO:0000259" key="2">
    <source>
        <dbReference type="Pfam" id="PF03795"/>
    </source>
</evidence>
<dbReference type="SUPFAM" id="SSF54909">
    <property type="entry name" value="Dimeric alpha+beta barrel"/>
    <property type="match status" value="1"/>
</dbReference>
<comment type="caution">
    <text evidence="3">The sequence shown here is derived from an EMBL/GenBank/DDBJ whole genome shotgun (WGS) entry which is preliminary data.</text>
</comment>
<dbReference type="OrthoDB" id="6944661at2"/>
<keyword evidence="4" id="KW-1185">Reference proteome</keyword>
<dbReference type="InterPro" id="IPR005545">
    <property type="entry name" value="YCII"/>
</dbReference>
<sequence>MRYLCLVYVDEYALACLPRGAQLALDAECGQYRDQLERSGRLIVGESLQPALSTSTLRVQDDAVLLRDGPVAAGREQPAAIYLFEAIDLNDAIQLASRIPPVRLGCAEVWPLRSRDPP</sequence>
<dbReference type="InterPro" id="IPR011008">
    <property type="entry name" value="Dimeric_a/b-barrel"/>
</dbReference>
<dbReference type="RefSeq" id="WP_122168597.1">
    <property type="nucleotide sequence ID" value="NZ_JAMOIB010000014.1"/>
</dbReference>
<name>A0A3M2HDQ9_9GAMM</name>
<reference evidence="3 4" key="1">
    <citation type="submission" date="2018-10" db="EMBL/GenBank/DDBJ databases">
        <title>Pseudomonas zhaodongensis NEAU-ST5-21(T) genome.</title>
        <authorList>
            <person name="Peng J."/>
            <person name="Liu Z.-P."/>
        </authorList>
    </citation>
    <scope>NUCLEOTIDE SEQUENCE [LARGE SCALE GENOMIC DNA]</scope>
    <source>
        <strain evidence="3 4">NEAU-ST5-21</strain>
    </source>
</reference>
<comment type="similarity">
    <text evidence="1">Belongs to the YciI family.</text>
</comment>
<evidence type="ECO:0000256" key="1">
    <source>
        <dbReference type="ARBA" id="ARBA00007689"/>
    </source>
</evidence>